<keyword evidence="2" id="KW-0449">Lipoprotein</keyword>
<evidence type="ECO:0000256" key="1">
    <source>
        <dbReference type="SAM" id="SignalP"/>
    </source>
</evidence>
<reference evidence="2 3" key="1">
    <citation type="submission" date="2021-03" db="EMBL/GenBank/DDBJ databases">
        <title>Aliifodinibius sp. nov., a new bacterium isolated from saline soil.</title>
        <authorList>
            <person name="Galisteo C."/>
            <person name="De La Haba R."/>
            <person name="Sanchez-Porro C."/>
            <person name="Ventosa A."/>
        </authorList>
    </citation>
    <scope>NUCLEOTIDE SEQUENCE [LARGE SCALE GENOMIC DNA]</scope>
    <source>
        <strain evidence="2 3">1BSP15-2V2</strain>
    </source>
</reference>
<keyword evidence="3" id="KW-1185">Reference proteome</keyword>
<evidence type="ECO:0000313" key="3">
    <source>
        <dbReference type="Proteomes" id="UP001207918"/>
    </source>
</evidence>
<dbReference type="Pfam" id="PF12771">
    <property type="entry name" value="SusD-like_2"/>
    <property type="match status" value="1"/>
</dbReference>
<keyword evidence="1" id="KW-0732">Signal</keyword>
<protein>
    <submittedName>
        <fullName evidence="2">SusD/RagB family nutrient-binding outer membrane lipoprotein</fullName>
    </submittedName>
</protein>
<dbReference type="PROSITE" id="PS51257">
    <property type="entry name" value="PROKAR_LIPOPROTEIN"/>
    <property type="match status" value="1"/>
</dbReference>
<dbReference type="RefSeq" id="WP_265764671.1">
    <property type="nucleotide sequence ID" value="NZ_JAGGJA010000002.1"/>
</dbReference>
<dbReference type="SUPFAM" id="SSF48452">
    <property type="entry name" value="TPR-like"/>
    <property type="match status" value="1"/>
</dbReference>
<gene>
    <name evidence="2" type="ORF">J6I44_03885</name>
</gene>
<dbReference type="InterPro" id="IPR041662">
    <property type="entry name" value="SusD-like_2"/>
</dbReference>
<feature type="signal peptide" evidence="1">
    <location>
        <begin position="1"/>
        <end position="21"/>
    </location>
</feature>
<organism evidence="2 3">
    <name type="scientific">Fodinibius salsisoli</name>
    <dbReference type="NCBI Taxonomy" id="2820877"/>
    <lineage>
        <taxon>Bacteria</taxon>
        <taxon>Pseudomonadati</taxon>
        <taxon>Balneolota</taxon>
        <taxon>Balneolia</taxon>
        <taxon>Balneolales</taxon>
        <taxon>Balneolaceae</taxon>
        <taxon>Fodinibius</taxon>
    </lineage>
</organism>
<name>A0ABT3PJ93_9BACT</name>
<comment type="caution">
    <text evidence="2">The sequence shown here is derived from an EMBL/GenBank/DDBJ whole genome shotgun (WGS) entry which is preliminary data.</text>
</comment>
<sequence length="491" mass="53300">MKLSKIVTQLMLIAVIVGAGACNDFLDVNEDPTAPNQVPENLQLSGLLGNFSYEVIGNTPARTTTQWVQQTSYNGVPPSADNYDVNSSDVNNLWNASYIDVMNSATGLNELATQNGNFAYAGIAKVILAWNIAIITDLWGDAPYTEAFDPSISTPAYDSQEEIYSTIFDLLNSALNDFGQPSPQSPGNDDLLYGGDMAKWEKLTHTLIARFNLHLTNAPGYDATEQANAALAALQNGFESNADDADFQYFDTAGQENPWYQFVIDGKWDTRNQLSNHHVSLLQSLNDPRLAIQARPVGAVDGQGLVAGFDGSNPVYEGHDNGEEGVGAVNISSIGLFYSAPDAPLNWISYAEAKFIEAEATLITSGATAAQPIYIEGITASMDKLGVEDTEAAIYIASLPLLAVSANALEEIIRQKYIANFLKFEAYNDWRRTGYPEIEPVTNQVQTPSGIIPLRFPYPDSELQNNASNVSDTGIPGGFPALEVPVWWDQN</sequence>
<dbReference type="Proteomes" id="UP001207918">
    <property type="component" value="Unassembled WGS sequence"/>
</dbReference>
<dbReference type="EMBL" id="JAGGJA010000002">
    <property type="protein sequence ID" value="MCW9705974.1"/>
    <property type="molecule type" value="Genomic_DNA"/>
</dbReference>
<accession>A0ABT3PJ93</accession>
<feature type="chain" id="PRO_5046940443" evidence="1">
    <location>
        <begin position="22"/>
        <end position="491"/>
    </location>
</feature>
<dbReference type="Gene3D" id="1.25.40.390">
    <property type="match status" value="1"/>
</dbReference>
<proteinExistence type="predicted"/>
<evidence type="ECO:0000313" key="2">
    <source>
        <dbReference type="EMBL" id="MCW9705974.1"/>
    </source>
</evidence>
<dbReference type="InterPro" id="IPR011990">
    <property type="entry name" value="TPR-like_helical_dom_sf"/>
</dbReference>